<protein>
    <submittedName>
        <fullName evidence="5">DNA-binding transcriptional regulator, Lrp family</fullName>
    </submittedName>
</protein>
<keyword evidence="3" id="KW-0804">Transcription</keyword>
<evidence type="ECO:0000259" key="4">
    <source>
        <dbReference type="PROSITE" id="PS50956"/>
    </source>
</evidence>
<dbReference type="Gene3D" id="1.10.10.10">
    <property type="entry name" value="Winged helix-like DNA-binding domain superfamily/Winged helix DNA-binding domain"/>
    <property type="match status" value="1"/>
</dbReference>
<dbReference type="InterPro" id="IPR036390">
    <property type="entry name" value="WH_DNA-bd_sf"/>
</dbReference>
<dbReference type="STRING" id="995062.SAMN04489718_0431"/>
<reference evidence="6" key="1">
    <citation type="submission" date="2016-10" db="EMBL/GenBank/DDBJ databases">
        <authorList>
            <person name="Varghese N."/>
            <person name="Submissions S."/>
        </authorList>
    </citation>
    <scope>NUCLEOTIDE SEQUENCE [LARGE SCALE GENOMIC DNA]</scope>
    <source>
        <strain evidence="6">DSM 45459</strain>
    </source>
</reference>
<dbReference type="GO" id="GO:0043565">
    <property type="term" value="F:sequence-specific DNA binding"/>
    <property type="evidence" value="ECO:0007669"/>
    <property type="project" value="InterPro"/>
</dbReference>
<dbReference type="CDD" id="cd00090">
    <property type="entry name" value="HTH_ARSR"/>
    <property type="match status" value="1"/>
</dbReference>
<dbReference type="Pfam" id="PF13412">
    <property type="entry name" value="HTH_24"/>
    <property type="match status" value="1"/>
</dbReference>
<dbReference type="AlphaFoldDB" id="A0A1H0YGQ4"/>
<feature type="domain" description="HTH asnC-type" evidence="4">
    <location>
        <begin position="7"/>
        <end position="68"/>
    </location>
</feature>
<dbReference type="InterPro" id="IPR019888">
    <property type="entry name" value="Tscrpt_reg_AsnC-like"/>
</dbReference>
<dbReference type="SUPFAM" id="SSF54909">
    <property type="entry name" value="Dimeric alpha+beta barrel"/>
    <property type="match status" value="1"/>
</dbReference>
<keyword evidence="1" id="KW-0805">Transcription regulation</keyword>
<evidence type="ECO:0000313" key="5">
    <source>
        <dbReference type="EMBL" id="SDQ14056.1"/>
    </source>
</evidence>
<keyword evidence="2 5" id="KW-0238">DNA-binding</keyword>
<dbReference type="InterPro" id="IPR019887">
    <property type="entry name" value="Tscrpt_reg_AsnC/Lrp_C"/>
</dbReference>
<evidence type="ECO:0000256" key="2">
    <source>
        <dbReference type="ARBA" id="ARBA00023125"/>
    </source>
</evidence>
<evidence type="ECO:0000256" key="3">
    <source>
        <dbReference type="ARBA" id="ARBA00023163"/>
    </source>
</evidence>
<dbReference type="OrthoDB" id="4411089at2"/>
<dbReference type="GO" id="GO:0043200">
    <property type="term" value="P:response to amino acid"/>
    <property type="evidence" value="ECO:0007669"/>
    <property type="project" value="TreeGrafter"/>
</dbReference>
<name>A0A1H0YGQ4_9ACTN</name>
<dbReference type="PRINTS" id="PR00033">
    <property type="entry name" value="HTHASNC"/>
</dbReference>
<evidence type="ECO:0000256" key="1">
    <source>
        <dbReference type="ARBA" id="ARBA00023015"/>
    </source>
</evidence>
<dbReference type="Proteomes" id="UP000199301">
    <property type="component" value="Unassembled WGS sequence"/>
</dbReference>
<organism evidence="5 6">
    <name type="scientific">Actinopolyspora saharensis</name>
    <dbReference type="NCBI Taxonomy" id="995062"/>
    <lineage>
        <taxon>Bacteria</taxon>
        <taxon>Bacillati</taxon>
        <taxon>Actinomycetota</taxon>
        <taxon>Actinomycetes</taxon>
        <taxon>Actinopolysporales</taxon>
        <taxon>Actinopolysporaceae</taxon>
        <taxon>Actinopolyspora</taxon>
    </lineage>
</organism>
<dbReference type="PANTHER" id="PTHR30154">
    <property type="entry name" value="LEUCINE-RESPONSIVE REGULATORY PROTEIN"/>
    <property type="match status" value="1"/>
</dbReference>
<sequence length="158" mass="17758">MAQSIKLDPVDLQILAALQNNARISNKELAATVDIAASTCLDRVNRLRETGVILGYGVKVDPEKLGRPLQALLYIRVQPHRRPLVDPFVEHVLTQPETRELYHLTGPDDFLLHVAAENARALQRLVLDELTAREEVALVHTNLIFQHWDGKPLLPPTE</sequence>
<dbReference type="EMBL" id="FNKO01000001">
    <property type="protein sequence ID" value="SDQ14056.1"/>
    <property type="molecule type" value="Genomic_DNA"/>
</dbReference>
<dbReference type="RefSeq" id="WP_092520690.1">
    <property type="nucleotide sequence ID" value="NZ_FNKO01000001.1"/>
</dbReference>
<dbReference type="PROSITE" id="PS50956">
    <property type="entry name" value="HTH_ASNC_2"/>
    <property type="match status" value="1"/>
</dbReference>
<dbReference type="Pfam" id="PF01037">
    <property type="entry name" value="AsnC_trans_reg"/>
    <property type="match status" value="1"/>
</dbReference>
<dbReference type="GO" id="GO:0005829">
    <property type="term" value="C:cytosol"/>
    <property type="evidence" value="ECO:0007669"/>
    <property type="project" value="TreeGrafter"/>
</dbReference>
<dbReference type="InterPro" id="IPR011991">
    <property type="entry name" value="ArsR-like_HTH"/>
</dbReference>
<dbReference type="PANTHER" id="PTHR30154:SF54">
    <property type="entry name" value="POSSIBLE TRANSCRIPTIONAL REGULATORY PROTEIN (PROBABLY LRP_ASNC-FAMILY)"/>
    <property type="match status" value="1"/>
</dbReference>
<proteinExistence type="predicted"/>
<dbReference type="Gene3D" id="3.30.70.920">
    <property type="match status" value="1"/>
</dbReference>
<dbReference type="InterPro" id="IPR000485">
    <property type="entry name" value="AsnC-type_HTH_dom"/>
</dbReference>
<dbReference type="InterPro" id="IPR036388">
    <property type="entry name" value="WH-like_DNA-bd_sf"/>
</dbReference>
<keyword evidence="6" id="KW-1185">Reference proteome</keyword>
<dbReference type="SUPFAM" id="SSF46785">
    <property type="entry name" value="Winged helix' DNA-binding domain"/>
    <property type="match status" value="1"/>
</dbReference>
<dbReference type="InterPro" id="IPR011008">
    <property type="entry name" value="Dimeric_a/b-barrel"/>
</dbReference>
<gene>
    <name evidence="5" type="ORF">SAMN04489718_0431</name>
</gene>
<evidence type="ECO:0000313" key="6">
    <source>
        <dbReference type="Proteomes" id="UP000199301"/>
    </source>
</evidence>
<accession>A0A1H0YGQ4</accession>
<dbReference type="SMART" id="SM00344">
    <property type="entry name" value="HTH_ASNC"/>
    <property type="match status" value="1"/>
</dbReference>